<dbReference type="GO" id="GO:0005509">
    <property type="term" value="F:calcium ion binding"/>
    <property type="evidence" value="ECO:0007669"/>
    <property type="project" value="InterPro"/>
</dbReference>
<keyword evidence="24" id="KW-1185">Reference proteome</keyword>
<dbReference type="GO" id="GO:0005783">
    <property type="term" value="C:endoplasmic reticulum"/>
    <property type="evidence" value="ECO:0007669"/>
    <property type="project" value="TreeGrafter"/>
</dbReference>
<keyword evidence="10 22" id="KW-1133">Transmembrane helix</keyword>
<evidence type="ECO:0000256" key="20">
    <source>
        <dbReference type="PIRSR" id="PIRSR601382-3"/>
    </source>
</evidence>
<feature type="active site" description="Proton donor" evidence="18">
    <location>
        <position position="250"/>
    </location>
</feature>
<dbReference type="GO" id="GO:0004571">
    <property type="term" value="F:mannosyl-oligosaccharide 1,2-alpha-mannosidase activity"/>
    <property type="evidence" value="ECO:0007669"/>
    <property type="project" value="UniProtKB-EC"/>
</dbReference>
<dbReference type="Pfam" id="PF01532">
    <property type="entry name" value="Glyco_hydro_47"/>
    <property type="match status" value="1"/>
</dbReference>
<comment type="similarity">
    <text evidence="4 21">Belongs to the glycosyl hydrolase 47 family.</text>
</comment>
<evidence type="ECO:0000256" key="6">
    <source>
        <dbReference type="ARBA" id="ARBA00022723"/>
    </source>
</evidence>
<evidence type="ECO:0000256" key="14">
    <source>
        <dbReference type="ARBA" id="ARBA00023180"/>
    </source>
</evidence>
<dbReference type="OrthoDB" id="30822at2759"/>
<feature type="active site" evidence="18">
    <location>
        <position position="509"/>
    </location>
</feature>
<feature type="active site" description="Proton donor" evidence="18">
    <location>
        <position position="488"/>
    </location>
</feature>
<dbReference type="GO" id="GO:0009100">
    <property type="term" value="P:glycoprotein metabolic process"/>
    <property type="evidence" value="ECO:0007669"/>
    <property type="project" value="UniProtKB-ARBA"/>
</dbReference>
<keyword evidence="5 22" id="KW-0812">Transmembrane</keyword>
<feature type="active site" evidence="18">
    <location>
        <position position="382"/>
    </location>
</feature>
<evidence type="ECO:0000256" key="13">
    <source>
        <dbReference type="ARBA" id="ARBA00023157"/>
    </source>
</evidence>
<feature type="disulfide bond" evidence="20">
    <location>
        <begin position="445"/>
        <end position="474"/>
    </location>
</feature>
<evidence type="ECO:0000256" key="19">
    <source>
        <dbReference type="PIRSR" id="PIRSR601382-2"/>
    </source>
</evidence>
<comment type="caution">
    <text evidence="23">The sequence shown here is derived from an EMBL/GenBank/DDBJ whole genome shotgun (WGS) entry which is preliminary data.</text>
</comment>
<dbReference type="FunFam" id="1.50.10.10:FF:000017">
    <property type="entry name" value="alpha-1,2-Mannosidase"/>
    <property type="match status" value="1"/>
</dbReference>
<evidence type="ECO:0000256" key="4">
    <source>
        <dbReference type="ARBA" id="ARBA00007658"/>
    </source>
</evidence>
<feature type="transmembrane region" description="Helical" evidence="22">
    <location>
        <begin position="56"/>
        <end position="76"/>
    </location>
</feature>
<keyword evidence="12 22" id="KW-0472">Membrane</keyword>
<evidence type="ECO:0000256" key="10">
    <source>
        <dbReference type="ARBA" id="ARBA00022989"/>
    </source>
</evidence>
<organism evidence="23 24">
    <name type="scientific">Planoprotostelium fungivorum</name>
    <dbReference type="NCBI Taxonomy" id="1890364"/>
    <lineage>
        <taxon>Eukaryota</taxon>
        <taxon>Amoebozoa</taxon>
        <taxon>Evosea</taxon>
        <taxon>Variosea</taxon>
        <taxon>Cavosteliida</taxon>
        <taxon>Cavosteliaceae</taxon>
        <taxon>Planoprotostelium</taxon>
    </lineage>
</organism>
<dbReference type="PANTHER" id="PTHR11742">
    <property type="entry name" value="MANNOSYL-OLIGOSACCHARIDE ALPHA-1,2-MANNOSIDASE-RELATED"/>
    <property type="match status" value="1"/>
</dbReference>
<evidence type="ECO:0000256" key="17">
    <source>
        <dbReference type="ARBA" id="ARBA00048605"/>
    </source>
</evidence>
<comment type="subcellular location">
    <subcellularLocation>
        <location evidence="2">Golgi apparatus membrane</location>
        <topology evidence="2">Single-pass type II membrane protein</topology>
    </subcellularLocation>
</comment>
<evidence type="ECO:0000256" key="2">
    <source>
        <dbReference type="ARBA" id="ARBA00004323"/>
    </source>
</evidence>
<gene>
    <name evidence="23" type="ORF">PROFUN_01839</name>
</gene>
<keyword evidence="14" id="KW-0325">Glycoprotein</keyword>
<sequence length="604" mass="68839">MSYYDYNANNNNLNYLLSAPSQTASFPSPSNGKQNQRLQKKLQRGLLDLSQEKWKVYRIGILIAAIIFMSTAVWLMRDVLFVSHASEQPKSQDPVDPIRLRAQKANRVQEVDEYPEPPPADPSRRPDAFEAVGLNKEQRSALRQREKEADIIAANQQKQIERSRLNRKRRDAVRNAFRHGINGYYQHAYGFDELRPVSNETNSSWGGFGITLFDSLDTMLLMGLRDEYAKALNHVLKVDFKKDHDASFFEFTIRYVGGCLSAYDLSGDERLLMKAKEMADLLLPAFNSKSGIPYGIVNLKTGKTRNPSWTQGNSLLAEVGSVQLELKYLSHHLKDETYANKAQKVMNVLFNNEVRDGMYPTYVHPDDGHFGNGLISYGGLGDSFYEYILKQHLLGGKKDKIFRDKYDEAVRGIEKHLLVKTKSGLSFIGEFDNGKIIKEMDHLACYVPGMLALGATGDDRESHMTMAESLGRACIQLYMDQATGIGPERIAFDEEGYKVLSSRYLLRPETIESIFVLYRQTGDEEYREIGWKIFQSIERYCKTPSSYSGLLDVTSKEGGQNNSMQSFFFAETLKYLYLLFSEKELLPLDEYVFTTEAHPLRVLK</sequence>
<dbReference type="SUPFAM" id="SSF48225">
    <property type="entry name" value="Seven-hairpin glycosidases"/>
    <property type="match status" value="1"/>
</dbReference>
<protein>
    <recommendedName>
        <fullName evidence="21">alpha-1,2-Mannosidase</fullName>
        <ecNumber evidence="21">3.2.1.-</ecNumber>
    </recommendedName>
</protein>
<evidence type="ECO:0000256" key="3">
    <source>
        <dbReference type="ARBA" id="ARBA00004922"/>
    </source>
</evidence>
<evidence type="ECO:0000256" key="9">
    <source>
        <dbReference type="ARBA" id="ARBA00022968"/>
    </source>
</evidence>
<dbReference type="PANTHER" id="PTHR11742:SF55">
    <property type="entry name" value="ENDOPLASMIC RETICULUM MANNOSYL-OLIGOSACCHARIDE 1,2-ALPHA-MANNOSIDASE"/>
    <property type="match status" value="1"/>
</dbReference>
<evidence type="ECO:0000256" key="11">
    <source>
        <dbReference type="ARBA" id="ARBA00023034"/>
    </source>
</evidence>
<dbReference type="EC" id="3.2.1.-" evidence="21"/>
<dbReference type="PRINTS" id="PR00747">
    <property type="entry name" value="GLYHDRLASE47"/>
</dbReference>
<keyword evidence="8 19" id="KW-0106">Calcium</keyword>
<dbReference type="InParanoid" id="A0A2P6NYV3"/>
<keyword evidence="9" id="KW-0735">Signal-anchor</keyword>
<dbReference type="InterPro" id="IPR001382">
    <property type="entry name" value="Glyco_hydro_47"/>
</dbReference>
<dbReference type="InterPro" id="IPR036026">
    <property type="entry name" value="Seven-hairpin_glycosidases"/>
</dbReference>
<name>A0A2P6NYV3_9EUKA</name>
<evidence type="ECO:0000256" key="1">
    <source>
        <dbReference type="ARBA" id="ARBA00001913"/>
    </source>
</evidence>
<dbReference type="InterPro" id="IPR050749">
    <property type="entry name" value="Glycosyl_Hydrolase_47"/>
</dbReference>
<evidence type="ECO:0000256" key="21">
    <source>
        <dbReference type="RuleBase" id="RU361193"/>
    </source>
</evidence>
<comment type="catalytic activity">
    <reaction evidence="16">
        <text>N(4)-(alpha-D-Man-(1-&gt;2)-alpha-D-Man-(1-&gt;2)-alpha-D-Man-(1-&gt;3)-[alpha-D-Man-(1-&gt;3)-[alpha-D-Man-(1-&gt;2)-alpha-D-Man-(1-&gt;6)]-alpha-D-Man-(1-&gt;6)]-beta-D-Man-(1-&gt;4)-beta-D-GlcNAc-(1-&gt;4)-beta-D-GlcNAc)-L-asparaginyl-[protein] (N-glucan mannose isomer 8A1,2,3B1,3) + 3 H2O = N(4)-(alpha-D-Man-(1-&gt;3)-[alpha-D-Man-(1-&gt;3)-[alpha-D-Man-(1-&gt;6)]-alpha-D-Man-(1-&gt;6)]-beta-D-Man-(1-&gt;4)-beta-D-GlcNAc-(1-&gt;4)-beta-D-GlcNAc)-L-asparaginyl-[protein] (N-glucan mannose isomer 5A1,2) + 3 beta-D-mannose</text>
        <dbReference type="Rhea" id="RHEA:56028"/>
        <dbReference type="Rhea" id="RHEA-COMP:14358"/>
        <dbReference type="Rhea" id="RHEA-COMP:14367"/>
        <dbReference type="ChEBI" id="CHEBI:15377"/>
        <dbReference type="ChEBI" id="CHEBI:28563"/>
        <dbReference type="ChEBI" id="CHEBI:59087"/>
        <dbReference type="ChEBI" id="CHEBI:60628"/>
        <dbReference type="EC" id="3.2.1.113"/>
    </reaction>
</comment>
<dbReference type="GO" id="GO:0005975">
    <property type="term" value="P:carbohydrate metabolic process"/>
    <property type="evidence" value="ECO:0007669"/>
    <property type="project" value="InterPro"/>
</dbReference>
<keyword evidence="11" id="KW-0333">Golgi apparatus</keyword>
<evidence type="ECO:0000256" key="15">
    <source>
        <dbReference type="ARBA" id="ARBA00023295"/>
    </source>
</evidence>
<keyword evidence="6 19" id="KW-0479">Metal-binding</keyword>
<evidence type="ECO:0000256" key="18">
    <source>
        <dbReference type="PIRSR" id="PIRSR601382-1"/>
    </source>
</evidence>
<dbReference type="Proteomes" id="UP000241769">
    <property type="component" value="Unassembled WGS sequence"/>
</dbReference>
<comment type="cofactor">
    <cofactor evidence="1 19">
        <name>Ca(2+)</name>
        <dbReference type="ChEBI" id="CHEBI:29108"/>
    </cofactor>
</comment>
<comment type="catalytic activity">
    <reaction evidence="17">
        <text>N(4)-(alpha-D-Man-(1-&gt;2)-alpha-D-Man-(1-&gt;2)-alpha-D-Man-(1-&gt;3)-[alpha-D-Man-(1-&gt;2)-alpha-D-Man-(1-&gt;3)-[alpha-D-Man-(1-&gt;2)-alpha-D-Man-(1-&gt;6)]-alpha-D-Man-(1-&gt;6)]-beta-D-Man-(1-&gt;4)-beta-D-GlcNAc-(1-&gt;4)-beta-D-GlcNAc)-L-asparaginyl-[protein] (N-glucan mannose isomer 9A1,2,3B1,2,3) + 4 H2O = N(4)-(alpha-D-Man-(1-&gt;3)-[alpha-D-Man-(1-&gt;3)-[alpha-D-Man-(1-&gt;6)]-alpha-D-Man-(1-&gt;6)]-beta-D-Man-(1-&gt;4)-beta-D-GlcNAc-(1-&gt;4)-beta-D-GlcNAc)-L-asparaginyl-[protein] (N-glucan mannose isomer 5A1,2) + 4 beta-D-mannose</text>
        <dbReference type="Rhea" id="RHEA:56008"/>
        <dbReference type="Rhea" id="RHEA-COMP:14356"/>
        <dbReference type="Rhea" id="RHEA-COMP:14367"/>
        <dbReference type="ChEBI" id="CHEBI:15377"/>
        <dbReference type="ChEBI" id="CHEBI:28563"/>
        <dbReference type="ChEBI" id="CHEBI:59087"/>
        <dbReference type="ChEBI" id="CHEBI:139493"/>
        <dbReference type="EC" id="3.2.1.113"/>
    </reaction>
</comment>
<evidence type="ECO:0000256" key="12">
    <source>
        <dbReference type="ARBA" id="ARBA00023136"/>
    </source>
</evidence>
<evidence type="ECO:0000256" key="7">
    <source>
        <dbReference type="ARBA" id="ARBA00022801"/>
    </source>
</evidence>
<evidence type="ECO:0000256" key="22">
    <source>
        <dbReference type="SAM" id="Phobius"/>
    </source>
</evidence>
<reference evidence="23 24" key="1">
    <citation type="journal article" date="2018" name="Genome Biol. Evol.">
        <title>Multiple Roots of Fruiting Body Formation in Amoebozoa.</title>
        <authorList>
            <person name="Hillmann F."/>
            <person name="Forbes G."/>
            <person name="Novohradska S."/>
            <person name="Ferling I."/>
            <person name="Riege K."/>
            <person name="Groth M."/>
            <person name="Westermann M."/>
            <person name="Marz M."/>
            <person name="Spaller T."/>
            <person name="Winckler T."/>
            <person name="Schaap P."/>
            <person name="Glockner G."/>
        </authorList>
    </citation>
    <scope>NUCLEOTIDE SEQUENCE [LARGE SCALE GENOMIC DNA]</scope>
    <source>
        <strain evidence="23 24">Jena</strain>
    </source>
</reference>
<dbReference type="InterPro" id="IPR012341">
    <property type="entry name" value="6hp_glycosidase-like_sf"/>
</dbReference>
<dbReference type="GO" id="GO:0000139">
    <property type="term" value="C:Golgi membrane"/>
    <property type="evidence" value="ECO:0007669"/>
    <property type="project" value="UniProtKB-SubCell"/>
</dbReference>
<evidence type="ECO:0000256" key="8">
    <source>
        <dbReference type="ARBA" id="ARBA00022837"/>
    </source>
</evidence>
<dbReference type="STRING" id="1890364.A0A2P6NYV3"/>
<evidence type="ECO:0000256" key="5">
    <source>
        <dbReference type="ARBA" id="ARBA00022692"/>
    </source>
</evidence>
<keyword evidence="13 20" id="KW-1015">Disulfide bond</keyword>
<accession>A0A2P6NYV3</accession>
<keyword evidence="7 21" id="KW-0378">Hydrolase</keyword>
<evidence type="ECO:0000313" key="23">
    <source>
        <dbReference type="EMBL" id="PRP89119.1"/>
    </source>
</evidence>
<proteinExistence type="inferred from homology"/>
<keyword evidence="15 21" id="KW-0326">Glycosidase</keyword>
<dbReference type="AlphaFoldDB" id="A0A2P6NYV3"/>
<feature type="binding site" evidence="19">
    <location>
        <position position="595"/>
    </location>
    <ligand>
        <name>Ca(2+)</name>
        <dbReference type="ChEBI" id="CHEBI:29108"/>
    </ligand>
</feature>
<dbReference type="EMBL" id="MDYQ01000005">
    <property type="protein sequence ID" value="PRP89119.1"/>
    <property type="molecule type" value="Genomic_DNA"/>
</dbReference>
<evidence type="ECO:0000313" key="24">
    <source>
        <dbReference type="Proteomes" id="UP000241769"/>
    </source>
</evidence>
<dbReference type="Gene3D" id="1.50.10.10">
    <property type="match status" value="1"/>
</dbReference>
<comment type="pathway">
    <text evidence="3">Protein modification; protein glycosylation.</text>
</comment>
<evidence type="ECO:0000256" key="16">
    <source>
        <dbReference type="ARBA" id="ARBA00047669"/>
    </source>
</evidence>